<dbReference type="AlphaFoldDB" id="A0A379KMH0"/>
<dbReference type="PANTHER" id="PTHR33570">
    <property type="entry name" value="4-CARBOXYMUCONOLACTONE DECARBOXYLASE FAMILY PROTEIN"/>
    <property type="match status" value="1"/>
</dbReference>
<dbReference type="RefSeq" id="WP_115274467.1">
    <property type="nucleotide sequence ID" value="NZ_UGUY01000001.1"/>
</dbReference>
<evidence type="ECO:0000259" key="2">
    <source>
        <dbReference type="Pfam" id="PF02627"/>
    </source>
</evidence>
<dbReference type="PANTHER" id="PTHR33570:SF9">
    <property type="entry name" value="BLL4600 PROTEIN"/>
    <property type="match status" value="1"/>
</dbReference>
<dbReference type="InterPro" id="IPR003779">
    <property type="entry name" value="CMD-like"/>
</dbReference>
<feature type="domain" description="Carboxymuconolactone decarboxylase-like" evidence="2">
    <location>
        <begin position="174"/>
        <end position="257"/>
    </location>
</feature>
<feature type="domain" description="Carboxymuconolactone decarboxylase-like" evidence="2">
    <location>
        <begin position="47"/>
        <end position="130"/>
    </location>
</feature>
<feature type="signal peptide" evidence="1">
    <location>
        <begin position="1"/>
        <end position="21"/>
    </location>
</feature>
<reference evidence="3 4" key="1">
    <citation type="submission" date="2018-06" db="EMBL/GenBank/DDBJ databases">
        <authorList>
            <consortium name="Pathogen Informatics"/>
            <person name="Doyle S."/>
        </authorList>
    </citation>
    <scope>NUCLEOTIDE SEQUENCE [LARGE SCALE GENOMIC DNA]</scope>
    <source>
        <strain evidence="3 4">NCTC7914</strain>
    </source>
</reference>
<dbReference type="Pfam" id="PF02627">
    <property type="entry name" value="CMD"/>
    <property type="match status" value="2"/>
</dbReference>
<dbReference type="Proteomes" id="UP000254602">
    <property type="component" value="Unassembled WGS sequence"/>
</dbReference>
<keyword evidence="1" id="KW-0732">Signal</keyword>
<name>A0A379KMH0_PSEPU</name>
<accession>A0A379KMH0</accession>
<dbReference type="InterPro" id="IPR029032">
    <property type="entry name" value="AhpD-like"/>
</dbReference>
<dbReference type="EMBL" id="UGUY01000001">
    <property type="protein sequence ID" value="SUD69242.1"/>
    <property type="molecule type" value="Genomic_DNA"/>
</dbReference>
<proteinExistence type="predicted"/>
<gene>
    <name evidence="3" type="ORF">NCTC7914_03384</name>
</gene>
<sequence>MKLLKTALASFSLLLAACSTADKTTPTGIAQSPVAPSLDDVRAVSPALAHNTEMLLLNEVWKRPGLSPRDRSLITVAVLISRNQTVELAYHLNLALDNGVKPAELSELINHLAFYSGWANATASVAAAKAVFASRGIGADQLPPVAPTRLPINEAAENVRAQAVANNVGPVSPGLVHYTGDALFHDLWLRPDLAPRDRSLITVSALIANGQVDQVTYHLNRAMDNGLTQPEAAEMLTQLAFYAGWPNVFSAVPVVKDVFATRNKG</sequence>
<evidence type="ECO:0000256" key="1">
    <source>
        <dbReference type="SAM" id="SignalP"/>
    </source>
</evidence>
<dbReference type="Gene3D" id="1.20.1290.10">
    <property type="entry name" value="AhpD-like"/>
    <property type="match status" value="1"/>
</dbReference>
<dbReference type="GO" id="GO:0051920">
    <property type="term" value="F:peroxiredoxin activity"/>
    <property type="evidence" value="ECO:0007669"/>
    <property type="project" value="InterPro"/>
</dbReference>
<feature type="chain" id="PRO_5016987011" evidence="1">
    <location>
        <begin position="22"/>
        <end position="265"/>
    </location>
</feature>
<dbReference type="PROSITE" id="PS51257">
    <property type="entry name" value="PROKAR_LIPOPROTEIN"/>
    <property type="match status" value="1"/>
</dbReference>
<evidence type="ECO:0000313" key="4">
    <source>
        <dbReference type="Proteomes" id="UP000254602"/>
    </source>
</evidence>
<dbReference type="SUPFAM" id="SSF69118">
    <property type="entry name" value="AhpD-like"/>
    <property type="match status" value="1"/>
</dbReference>
<evidence type="ECO:0000313" key="3">
    <source>
        <dbReference type="EMBL" id="SUD69242.1"/>
    </source>
</evidence>
<dbReference type="InterPro" id="IPR052512">
    <property type="entry name" value="4CMD/NDH-1_regulator"/>
</dbReference>
<protein>
    <submittedName>
        <fullName evidence="3">Carboxymuconolactone decarboxylase</fullName>
    </submittedName>
</protein>
<organism evidence="3 4">
    <name type="scientific">Pseudomonas putida</name>
    <name type="common">Arthrobacter siderocapsulatus</name>
    <dbReference type="NCBI Taxonomy" id="303"/>
    <lineage>
        <taxon>Bacteria</taxon>
        <taxon>Pseudomonadati</taxon>
        <taxon>Pseudomonadota</taxon>
        <taxon>Gammaproteobacteria</taxon>
        <taxon>Pseudomonadales</taxon>
        <taxon>Pseudomonadaceae</taxon>
        <taxon>Pseudomonas</taxon>
    </lineage>
</organism>